<dbReference type="EMBL" id="JARBHB010000002">
    <property type="protein sequence ID" value="KAJ8891907.1"/>
    <property type="molecule type" value="Genomic_DNA"/>
</dbReference>
<feature type="region of interest" description="Disordered" evidence="1">
    <location>
        <begin position="1247"/>
        <end position="1266"/>
    </location>
</feature>
<evidence type="ECO:0008006" key="4">
    <source>
        <dbReference type="Google" id="ProtNLM"/>
    </source>
</evidence>
<protein>
    <recommendedName>
        <fullName evidence="4">C2 domain-containing protein</fullName>
    </recommendedName>
</protein>
<sequence>MPFKIRHGNRLVCTSPSYKKRQAEWDCAAALRRQAVATAPVVFVYFPFDIRTSQEYHPVPRGLVYETEARYGLANPTFWSWESDWFLGTLPATRRVQLPPLDKTNLKVNIWPGLVVSYWLFPSLTLLCSRIKGLMAWDFRKKFRHLALNLGNQNMYLLKIMMNLLLYLELHYLWNSHLLRSALTDDDNDELCLLRVENHAANTGVLHCHILHTIARCCHNPRTTYMWHIELFPHLGVVLKSQRHISDPKWGHREPVARAITSGDAVARAIDTKWGSSGSVDRNLSSGGPQRPIVSEVVRGSLPAMFQTSSQHFDERWSTLMDLIQPIVLNTGTAVCWLEFLVDFAAAVADPQFLVEFAAAVVNPHFLVGFAAAVVNPHFLVGFAAAVADPQFLVDFAAAVADPQFLVDFAAAVADPQFLVDFAAAVADPQFLVDFAVPVADPQFLVDFAAVVADPQFLVDFAAAVADPQFLVDFAAAVADPQFLVGFAAAVADPQFLVGFAAAVADPQFLVGFAAAVADLQFLVGFAAAVADPQFLVGFAAFVLDPQCLVDFAAAVADRQFLVDFAAAVADPQFLVGFAAAVADPQFLVDFAAAVADPQFLVDFAAAVADRQFLVDFASAVADPQFLVDFAAAVADPQFLVDFAAAVADPQFLVDFVVVVADPQFLVDFAAAVADSQFLVDFVVVVADPQFLVDFAAAVADPQFLVDFVVVVLGNHFLADFAAVDLLHFLVDILVLVLGHQFLGVSAAVVGNPQPVVDSPVVVGNLQTLVDSAVVVVNLQFVVDSAAVVVNLQFVVDSAAVVEDLQFVVDSAAVVGNLQSLVDSAVIVGNLQSLVDSAGVGANLLILAGSAAVVGNLQFVVDSAAVVEDLQFVVDSAAVVEDLQFVVDSAAVVGNLHSLVDSAVIVGNLQSLVDSAGVGANLLILAGSAAVVGNLQSLVDSAVVVGNLQSLVDSAVIVGNLQSVVDSAGVGANLLILAGSAGVAGNPLFLVDSAAVVGIPVPSVANHYLDHVVAADDLVPIAAGLVAVAVDPDAAGIAVHVVVLAPVVPGPRTAVLGLSPVAVDPAPIVVTVGLRVCMKGKKGVNEAGRKADHSPIFSEALLKFYFQDIPPLTNTPTFSLNNQMCNRLTVGAHSGHVFSSQWSNTWILRLKKGATVAEWLACLPPTKANWVQSPAGSLPDFPKQYGWSESFLGDLPFPPLLHSGTIPFSPHFTLICSQDLVVKNFLNLSTQLITLARPRCSRTLDSDKGRVEEMTESTRPGFDSQSGHPDFGFPWFSEITPGKCWNRSQAKAVANSFPILPPSLFPLKLAPSLMTSLQWGSQGATGDRFEYSRAWRYTDIGCSPEDDYATADANALPILL</sequence>
<keyword evidence="3" id="KW-1185">Reference proteome</keyword>
<reference evidence="2 3" key="1">
    <citation type="submission" date="2023-02" db="EMBL/GenBank/DDBJ databases">
        <title>LHISI_Scaffold_Assembly.</title>
        <authorList>
            <person name="Stuart O.P."/>
            <person name="Cleave R."/>
            <person name="Magrath M.J.L."/>
            <person name="Mikheyev A.S."/>
        </authorList>
    </citation>
    <scope>NUCLEOTIDE SEQUENCE [LARGE SCALE GENOMIC DNA]</scope>
    <source>
        <strain evidence="2">Daus_M_001</strain>
        <tissue evidence="2">Leg muscle</tissue>
    </source>
</reference>
<gene>
    <name evidence="2" type="ORF">PR048_004463</name>
</gene>
<proteinExistence type="predicted"/>
<comment type="caution">
    <text evidence="2">The sequence shown here is derived from an EMBL/GenBank/DDBJ whole genome shotgun (WGS) entry which is preliminary data.</text>
</comment>
<evidence type="ECO:0000256" key="1">
    <source>
        <dbReference type="SAM" id="MobiDB-lite"/>
    </source>
</evidence>
<organism evidence="2 3">
    <name type="scientific">Dryococelus australis</name>
    <dbReference type="NCBI Taxonomy" id="614101"/>
    <lineage>
        <taxon>Eukaryota</taxon>
        <taxon>Metazoa</taxon>
        <taxon>Ecdysozoa</taxon>
        <taxon>Arthropoda</taxon>
        <taxon>Hexapoda</taxon>
        <taxon>Insecta</taxon>
        <taxon>Pterygota</taxon>
        <taxon>Neoptera</taxon>
        <taxon>Polyneoptera</taxon>
        <taxon>Phasmatodea</taxon>
        <taxon>Verophasmatodea</taxon>
        <taxon>Anareolatae</taxon>
        <taxon>Phasmatidae</taxon>
        <taxon>Eurycanthinae</taxon>
        <taxon>Dryococelus</taxon>
    </lineage>
</organism>
<dbReference type="Proteomes" id="UP001159363">
    <property type="component" value="Chromosome 2"/>
</dbReference>
<accession>A0ABQ9I5Z2</accession>
<name>A0ABQ9I5Z2_9NEOP</name>
<evidence type="ECO:0000313" key="3">
    <source>
        <dbReference type="Proteomes" id="UP001159363"/>
    </source>
</evidence>
<evidence type="ECO:0000313" key="2">
    <source>
        <dbReference type="EMBL" id="KAJ8891907.1"/>
    </source>
</evidence>